<evidence type="ECO:0000313" key="3">
    <source>
        <dbReference type="Proteomes" id="UP000278807"/>
    </source>
</evidence>
<reference evidence="2 3" key="2">
    <citation type="submission" date="2018-11" db="EMBL/GenBank/DDBJ databases">
        <authorList>
            <consortium name="Pathogen Informatics"/>
        </authorList>
    </citation>
    <scope>NUCLEOTIDE SEQUENCE [LARGE SCALE GENOMIC DNA]</scope>
</reference>
<dbReference type="WBParaSite" id="HNAJ_0001368201-mRNA-1">
    <property type="protein sequence ID" value="HNAJ_0001368201-mRNA-1"/>
    <property type="gene ID" value="HNAJ_0001368201"/>
</dbReference>
<dbReference type="Gene3D" id="1.10.238.10">
    <property type="entry name" value="EF-hand"/>
    <property type="match status" value="1"/>
</dbReference>
<keyword evidence="1" id="KW-0106">Calcium</keyword>
<name>A0A0R3U0N3_RODNA</name>
<gene>
    <name evidence="2" type="ORF">HNAJ_LOCUS13656</name>
</gene>
<dbReference type="STRING" id="102285.A0A0R3U0N3"/>
<dbReference type="InterPro" id="IPR011992">
    <property type="entry name" value="EF-hand-dom_pair"/>
</dbReference>
<evidence type="ECO:0000313" key="4">
    <source>
        <dbReference type="WBParaSite" id="HNAJ_0001368201-mRNA-1"/>
    </source>
</evidence>
<sequence>MNILGRYPPECVIERFLIRHGKSVNVLNLIELQQFIRFLLNGTTHDRLGALYNYYATSQGILTKETLELIIKEEGGNFESVEALTTNLTQYEFNKFFRKNPDATLMSSWILHRTFKLANEALKKPSKSHIFSISTGRLFRFLDYNDDGVIDIREFSQRLYALYKASDNDFANVVYQMFLKDSGSGNRRFNIDEFEICLTQFVPKGLIQQTGSKMEELKACTTSSRFSSWSLENPSFRYFVKFIKTILHVVFGLPPSHEEGSLIEILM</sequence>
<dbReference type="EMBL" id="UZAE01015802">
    <property type="protein sequence ID" value="VDO16620.1"/>
    <property type="molecule type" value="Genomic_DNA"/>
</dbReference>
<evidence type="ECO:0000313" key="2">
    <source>
        <dbReference type="EMBL" id="VDO16620.1"/>
    </source>
</evidence>
<evidence type="ECO:0000256" key="1">
    <source>
        <dbReference type="ARBA" id="ARBA00022837"/>
    </source>
</evidence>
<dbReference type="Proteomes" id="UP000278807">
    <property type="component" value="Unassembled WGS sequence"/>
</dbReference>
<accession>A0A0R3U0N3</accession>
<dbReference type="SUPFAM" id="SSF47473">
    <property type="entry name" value="EF-hand"/>
    <property type="match status" value="1"/>
</dbReference>
<dbReference type="AlphaFoldDB" id="A0A0R3U0N3"/>
<reference evidence="4" key="1">
    <citation type="submission" date="2017-02" db="UniProtKB">
        <authorList>
            <consortium name="WormBaseParasite"/>
        </authorList>
    </citation>
    <scope>IDENTIFICATION</scope>
</reference>
<dbReference type="PROSITE" id="PS00018">
    <property type="entry name" value="EF_HAND_1"/>
    <property type="match status" value="1"/>
</dbReference>
<proteinExistence type="predicted"/>
<keyword evidence="3" id="KW-1185">Reference proteome</keyword>
<protein>
    <submittedName>
        <fullName evidence="4">EF-hand domain-containing protein</fullName>
    </submittedName>
</protein>
<organism evidence="4">
    <name type="scientific">Rodentolepis nana</name>
    <name type="common">Dwarf tapeworm</name>
    <name type="synonym">Hymenolepis nana</name>
    <dbReference type="NCBI Taxonomy" id="102285"/>
    <lineage>
        <taxon>Eukaryota</taxon>
        <taxon>Metazoa</taxon>
        <taxon>Spiralia</taxon>
        <taxon>Lophotrochozoa</taxon>
        <taxon>Platyhelminthes</taxon>
        <taxon>Cestoda</taxon>
        <taxon>Eucestoda</taxon>
        <taxon>Cyclophyllidea</taxon>
        <taxon>Hymenolepididae</taxon>
        <taxon>Rodentolepis</taxon>
    </lineage>
</organism>
<dbReference type="InterPro" id="IPR018247">
    <property type="entry name" value="EF_Hand_1_Ca_BS"/>
</dbReference>